<comment type="caution">
    <text evidence="6">The sequence shown here is derived from an EMBL/GenBank/DDBJ whole genome shotgun (WGS) entry which is preliminary data.</text>
</comment>
<evidence type="ECO:0000259" key="5">
    <source>
        <dbReference type="PROSITE" id="PS50893"/>
    </source>
</evidence>
<name>A0A4Q9QLB5_9GAMM</name>
<keyword evidence="2" id="KW-0813">Transport</keyword>
<dbReference type="InterPro" id="IPR003439">
    <property type="entry name" value="ABC_transporter-like_ATP-bd"/>
</dbReference>
<sequence length="253" mass="27747">MNAALGQGLAVSAITLQGIGKRFGRLEVLRDISFEVGQGEVVALLGTSGCGKSTLLNIVSGLLAQDQGQLRVFGEASAVFTDWRRIAYMFQEDRLLPWRSVQANVAFGLEASGIGKAERAQRVAEALRLVGLEAFAKSWPHQLSGGMRSRVALARSLVVKPQVLLMDEPFSKLDPHTRSQMHDELLRLQALTGMTVLFVTHDVEEAVVLADRVVVLEPRPGRIRAIHSMLLPRPRVPTEPAVSEQVRCLRLEV</sequence>
<keyword evidence="3" id="KW-0547">Nucleotide-binding</keyword>
<comment type="similarity">
    <text evidence="1">Belongs to the ABC transporter superfamily.</text>
</comment>
<evidence type="ECO:0000256" key="4">
    <source>
        <dbReference type="ARBA" id="ARBA00022840"/>
    </source>
</evidence>
<keyword evidence="4 6" id="KW-0067">ATP-binding</keyword>
<dbReference type="InterPro" id="IPR027417">
    <property type="entry name" value="P-loop_NTPase"/>
</dbReference>
<dbReference type="Pfam" id="PF00005">
    <property type="entry name" value="ABC_tran"/>
    <property type="match status" value="1"/>
</dbReference>
<dbReference type="RefSeq" id="WP_131180696.1">
    <property type="nucleotide sequence ID" value="NZ_QJUI01000011.1"/>
</dbReference>
<dbReference type="AlphaFoldDB" id="A0A4Q9QLB5"/>
<dbReference type="SUPFAM" id="SSF52540">
    <property type="entry name" value="P-loop containing nucleoside triphosphate hydrolases"/>
    <property type="match status" value="1"/>
</dbReference>
<dbReference type="InterPro" id="IPR003593">
    <property type="entry name" value="AAA+_ATPase"/>
</dbReference>
<dbReference type="PROSITE" id="PS00211">
    <property type="entry name" value="ABC_TRANSPORTER_1"/>
    <property type="match status" value="1"/>
</dbReference>
<dbReference type="PROSITE" id="PS50893">
    <property type="entry name" value="ABC_TRANSPORTER_2"/>
    <property type="match status" value="1"/>
</dbReference>
<feature type="domain" description="ABC transporter" evidence="5">
    <location>
        <begin position="14"/>
        <end position="243"/>
    </location>
</feature>
<evidence type="ECO:0000313" key="7">
    <source>
        <dbReference type="Proteomes" id="UP000292302"/>
    </source>
</evidence>
<dbReference type="InterPro" id="IPR017871">
    <property type="entry name" value="ABC_transporter-like_CS"/>
</dbReference>
<organism evidence="6 7">
    <name type="scientific">Phytopseudomonas daroniae</name>
    <dbReference type="NCBI Taxonomy" id="2487519"/>
    <lineage>
        <taxon>Bacteria</taxon>
        <taxon>Pseudomonadati</taxon>
        <taxon>Pseudomonadota</taxon>
        <taxon>Gammaproteobacteria</taxon>
        <taxon>Pseudomonadales</taxon>
        <taxon>Pseudomonadaceae</taxon>
        <taxon>Phytopseudomonas</taxon>
    </lineage>
</organism>
<dbReference type="PANTHER" id="PTHR42788">
    <property type="entry name" value="TAURINE IMPORT ATP-BINDING PROTEIN-RELATED"/>
    <property type="match status" value="1"/>
</dbReference>
<dbReference type="InterPro" id="IPR050166">
    <property type="entry name" value="ABC_transporter_ATP-bind"/>
</dbReference>
<proteinExistence type="inferred from homology"/>
<dbReference type="OrthoDB" id="9802264at2"/>
<dbReference type="SMART" id="SM00382">
    <property type="entry name" value="AAA"/>
    <property type="match status" value="1"/>
</dbReference>
<reference evidence="6 7" key="1">
    <citation type="submission" date="2018-06" db="EMBL/GenBank/DDBJ databases">
        <title>Three novel Pseudomonas species isolated from symptomatic oak.</title>
        <authorList>
            <person name="Bueno-Gonzalez V."/>
            <person name="Brady C."/>
        </authorList>
    </citation>
    <scope>NUCLEOTIDE SEQUENCE [LARGE SCALE GENOMIC DNA]</scope>
    <source>
        <strain evidence="6 7">P9A</strain>
    </source>
</reference>
<accession>A0A4Q9QLB5</accession>
<dbReference type="PANTHER" id="PTHR42788:SF13">
    <property type="entry name" value="ALIPHATIC SULFONATES IMPORT ATP-BINDING PROTEIN SSUB"/>
    <property type="match status" value="1"/>
</dbReference>
<dbReference type="Proteomes" id="UP000292302">
    <property type="component" value="Unassembled WGS sequence"/>
</dbReference>
<dbReference type="EMBL" id="QJUI01000011">
    <property type="protein sequence ID" value="TBU78018.1"/>
    <property type="molecule type" value="Genomic_DNA"/>
</dbReference>
<keyword evidence="7" id="KW-1185">Reference proteome</keyword>
<evidence type="ECO:0000256" key="3">
    <source>
        <dbReference type="ARBA" id="ARBA00022741"/>
    </source>
</evidence>
<evidence type="ECO:0000256" key="2">
    <source>
        <dbReference type="ARBA" id="ARBA00022448"/>
    </source>
</evidence>
<dbReference type="GO" id="GO:0016887">
    <property type="term" value="F:ATP hydrolysis activity"/>
    <property type="evidence" value="ECO:0007669"/>
    <property type="project" value="InterPro"/>
</dbReference>
<evidence type="ECO:0000313" key="6">
    <source>
        <dbReference type="EMBL" id="TBU78018.1"/>
    </source>
</evidence>
<dbReference type="GO" id="GO:0005524">
    <property type="term" value="F:ATP binding"/>
    <property type="evidence" value="ECO:0007669"/>
    <property type="project" value="UniProtKB-KW"/>
</dbReference>
<protein>
    <submittedName>
        <fullName evidence="6">Nitrate/sulfonate/bicarbonate ABC transporter ATP-binding protein</fullName>
    </submittedName>
</protein>
<evidence type="ECO:0000256" key="1">
    <source>
        <dbReference type="ARBA" id="ARBA00005417"/>
    </source>
</evidence>
<dbReference type="CDD" id="cd03293">
    <property type="entry name" value="ABC_NrtD_SsuB_transporters"/>
    <property type="match status" value="1"/>
</dbReference>
<dbReference type="Gene3D" id="3.40.50.300">
    <property type="entry name" value="P-loop containing nucleotide triphosphate hydrolases"/>
    <property type="match status" value="1"/>
</dbReference>
<gene>
    <name evidence="6" type="ORF">DNK06_14480</name>
</gene>